<dbReference type="SUPFAM" id="SSF117018">
    <property type="entry name" value="ATP-dependent DNA ligase DNA-binding domain"/>
    <property type="match status" value="1"/>
</dbReference>
<evidence type="ECO:0000259" key="7">
    <source>
        <dbReference type="PROSITE" id="PS50160"/>
    </source>
</evidence>
<dbReference type="GO" id="GO:0006273">
    <property type="term" value="P:lagging strand elongation"/>
    <property type="evidence" value="ECO:0007669"/>
    <property type="project" value="TreeGrafter"/>
</dbReference>
<dbReference type="CDD" id="cd07969">
    <property type="entry name" value="OBF_DNA_ligase_I"/>
    <property type="match status" value="1"/>
</dbReference>
<dbReference type="Pfam" id="PF04675">
    <property type="entry name" value="DNA_ligase_A_N"/>
    <property type="match status" value="1"/>
</dbReference>
<dbReference type="GO" id="GO:0003910">
    <property type="term" value="F:DNA ligase (ATP) activity"/>
    <property type="evidence" value="ECO:0007669"/>
    <property type="project" value="InterPro"/>
</dbReference>
<dbReference type="AlphaFoldDB" id="A0A077WZA6"/>
<dbReference type="SUPFAM" id="SSF50249">
    <property type="entry name" value="Nucleic acid-binding proteins"/>
    <property type="match status" value="1"/>
</dbReference>
<keyword evidence="3" id="KW-0235">DNA replication</keyword>
<dbReference type="GO" id="GO:0006281">
    <property type="term" value="P:DNA repair"/>
    <property type="evidence" value="ECO:0007669"/>
    <property type="project" value="InterPro"/>
</dbReference>
<evidence type="ECO:0000256" key="6">
    <source>
        <dbReference type="SAM" id="MobiDB-lite"/>
    </source>
</evidence>
<dbReference type="InterPro" id="IPR016059">
    <property type="entry name" value="DNA_ligase_ATP-dep_CS"/>
</dbReference>
<dbReference type="GO" id="GO:0006310">
    <property type="term" value="P:DNA recombination"/>
    <property type="evidence" value="ECO:0007669"/>
    <property type="project" value="InterPro"/>
</dbReference>
<feature type="compositionally biased region" description="Polar residues" evidence="6">
    <location>
        <begin position="63"/>
        <end position="81"/>
    </location>
</feature>
<gene>
    <name evidence="8" type="ORF">LRAMOSA04816</name>
</gene>
<feature type="region of interest" description="Disordered" evidence="6">
    <location>
        <begin position="1"/>
        <end position="106"/>
    </location>
</feature>
<dbReference type="Gene3D" id="2.40.50.140">
    <property type="entry name" value="Nucleic acid-binding proteins"/>
    <property type="match status" value="1"/>
</dbReference>
<name>A0A077WZA6_9FUNG</name>
<dbReference type="Gene3D" id="1.10.3260.10">
    <property type="entry name" value="DNA ligase, ATP-dependent, N-terminal domain"/>
    <property type="match status" value="1"/>
</dbReference>
<dbReference type="OrthoDB" id="206088at2759"/>
<keyword evidence="4" id="KW-0547">Nucleotide-binding</keyword>
<dbReference type="InterPro" id="IPR012309">
    <property type="entry name" value="DNA_ligase_ATP-dep_C"/>
</dbReference>
<evidence type="ECO:0000256" key="5">
    <source>
        <dbReference type="ARBA" id="ARBA00022840"/>
    </source>
</evidence>
<proteinExistence type="inferred from homology"/>
<evidence type="ECO:0000313" key="8">
    <source>
        <dbReference type="EMBL" id="CDS12630.1"/>
    </source>
</evidence>
<dbReference type="InterPro" id="IPR050191">
    <property type="entry name" value="ATP-dep_DNA_ligase"/>
</dbReference>
<evidence type="ECO:0000256" key="2">
    <source>
        <dbReference type="ARBA" id="ARBA00022598"/>
    </source>
</evidence>
<reference evidence="8" key="1">
    <citation type="journal article" date="2014" name="Genome Announc.">
        <title>De novo whole-genome sequence and genome annotation of Lichtheimia ramosa.</title>
        <authorList>
            <person name="Linde J."/>
            <person name="Schwartze V."/>
            <person name="Binder U."/>
            <person name="Lass-Florl C."/>
            <person name="Voigt K."/>
            <person name="Horn F."/>
        </authorList>
    </citation>
    <scope>NUCLEOTIDE SEQUENCE</scope>
    <source>
        <strain evidence="8">JMRC FSU:6197</strain>
    </source>
</reference>
<dbReference type="CDD" id="cd07900">
    <property type="entry name" value="Adenylation_DNA_ligase_I_Euk"/>
    <property type="match status" value="1"/>
</dbReference>
<protein>
    <recommendedName>
        <fullName evidence="7">ATP-dependent DNA ligase family profile domain-containing protein</fullName>
    </recommendedName>
</protein>
<dbReference type="Pfam" id="PF01068">
    <property type="entry name" value="DNA_ligase_A_M"/>
    <property type="match status" value="2"/>
</dbReference>
<dbReference type="GO" id="GO:0003677">
    <property type="term" value="F:DNA binding"/>
    <property type="evidence" value="ECO:0007669"/>
    <property type="project" value="InterPro"/>
</dbReference>
<dbReference type="PROSITE" id="PS50160">
    <property type="entry name" value="DNA_LIGASE_A3"/>
    <property type="match status" value="1"/>
</dbReference>
<dbReference type="Pfam" id="PF04679">
    <property type="entry name" value="DNA_ligase_A_C"/>
    <property type="match status" value="1"/>
</dbReference>
<keyword evidence="2" id="KW-0436">Ligase</keyword>
<dbReference type="SUPFAM" id="SSF56091">
    <property type="entry name" value="DNA ligase/mRNA capping enzyme, catalytic domain"/>
    <property type="match status" value="1"/>
</dbReference>
<dbReference type="Gene3D" id="3.30.1490.70">
    <property type="match status" value="1"/>
</dbReference>
<dbReference type="PANTHER" id="PTHR45674:SF9">
    <property type="entry name" value="DNA LIGASE 3"/>
    <property type="match status" value="1"/>
</dbReference>
<dbReference type="InterPro" id="IPR012340">
    <property type="entry name" value="NA-bd_OB-fold"/>
</dbReference>
<keyword evidence="5" id="KW-0067">ATP-binding</keyword>
<dbReference type="Gene3D" id="3.30.470.30">
    <property type="entry name" value="DNA ligase/mRNA capping enzyme"/>
    <property type="match status" value="1"/>
</dbReference>
<evidence type="ECO:0000256" key="3">
    <source>
        <dbReference type="ARBA" id="ARBA00022705"/>
    </source>
</evidence>
<dbReference type="PANTHER" id="PTHR45674">
    <property type="entry name" value="DNA LIGASE 1/3 FAMILY MEMBER"/>
    <property type="match status" value="1"/>
</dbReference>
<dbReference type="PROSITE" id="PS00697">
    <property type="entry name" value="DNA_LIGASE_A1"/>
    <property type="match status" value="1"/>
</dbReference>
<dbReference type="FunFam" id="2.40.50.140:FF:000062">
    <property type="entry name" value="DNA ligase"/>
    <property type="match status" value="1"/>
</dbReference>
<sequence>MSSKKRKPHSQTPVGIEHFFANQRKRHEAESAIGLPFVQSKPPKEKESAAATKDTLTVDHCDSSNNNDNGDQVDDLSNTKHSISSSDNSTVDTSTNTGGSSDQSTSMMGIMQPQAQQCTPNELPLTTDPLHFNPHEYDTIISSWPTESKTSTKHTVPYSFLAHAFTTINATSSRISITNILCNMLRVLMIHTPDDVLPTIWLCSNRLGATGVELGVGPLILTRALTAVSGGISSNKLRQMYRDHGDWGDVAYKIKATLRTIAFSKNPRPLRAREVFHQLRHVIASVKGKGAVDQKTHIIQRLLLATHTAEEARYLIRTCVGNLRTGAVEKSVLLALARACVLVHDGNSKPDVLKHAEDVLKECYAQCPDWDRLIPWLQECGWDLERIFEKCGITVGVPLRPMLGQITRRMTDVFAKLTDRDFVCECKYDGQRAQIHMDEQGHVKIYSRHLEDMTDKYPDVVHMLPDIRKADVTSFIIDGEIVAINEKGTILPFQTLSNRERKNVTIAGIKVQVCVMAFGENHDCPGCLILAVNASNSCLIDLMYLNSESLLRMSFRERRSRLRDHFVPKQGVFDFAEGIEARGVPDDQEKVYAFFDRSVREGNEGMMVKVLDPPPAGVQQPLSTYEPDKRVESWLKVKKDYLEGVGDSLDLVPIGAWYGNGRKAGWYSPVLLACFNPENDTFESVCKCMSGFSDEFYRNMKQFYSGDRILEHARHDYVTDMVPDVWFDATEVWEIKGADITISPVHKGAVGRIDPDRGLSLRFPRYLRTRTDKTIYEATTSEQLSDFYLAQNSNGT</sequence>
<dbReference type="GO" id="GO:0005524">
    <property type="term" value="F:ATP binding"/>
    <property type="evidence" value="ECO:0007669"/>
    <property type="project" value="UniProtKB-KW"/>
</dbReference>
<evidence type="ECO:0000256" key="1">
    <source>
        <dbReference type="ARBA" id="ARBA00007572"/>
    </source>
</evidence>
<feature type="domain" description="ATP-dependent DNA ligase family profile" evidence="7">
    <location>
        <begin position="539"/>
        <end position="676"/>
    </location>
</feature>
<organism evidence="8">
    <name type="scientific">Lichtheimia ramosa</name>
    <dbReference type="NCBI Taxonomy" id="688394"/>
    <lineage>
        <taxon>Eukaryota</taxon>
        <taxon>Fungi</taxon>
        <taxon>Fungi incertae sedis</taxon>
        <taxon>Mucoromycota</taxon>
        <taxon>Mucoromycotina</taxon>
        <taxon>Mucoromycetes</taxon>
        <taxon>Mucorales</taxon>
        <taxon>Lichtheimiaceae</taxon>
        <taxon>Lichtheimia</taxon>
    </lineage>
</organism>
<dbReference type="EMBL" id="LK023368">
    <property type="protein sequence ID" value="CDS12630.1"/>
    <property type="molecule type" value="Genomic_DNA"/>
</dbReference>
<evidence type="ECO:0000256" key="4">
    <source>
        <dbReference type="ARBA" id="ARBA00022741"/>
    </source>
</evidence>
<dbReference type="InterPro" id="IPR012308">
    <property type="entry name" value="DNA_ligase_ATP-dep_N"/>
</dbReference>
<accession>A0A077WZA6</accession>
<comment type="similarity">
    <text evidence="1">Belongs to the ATP-dependent DNA ligase family.</text>
</comment>
<dbReference type="InterPro" id="IPR012310">
    <property type="entry name" value="DNA_ligase_ATP-dep_cent"/>
</dbReference>
<feature type="compositionally biased region" description="Low complexity" evidence="6">
    <location>
        <begin position="82"/>
        <end position="106"/>
    </location>
</feature>
<dbReference type="InterPro" id="IPR036599">
    <property type="entry name" value="DNA_ligase_N_sf"/>
</dbReference>
<dbReference type="GO" id="GO:0005634">
    <property type="term" value="C:nucleus"/>
    <property type="evidence" value="ECO:0007669"/>
    <property type="project" value="TreeGrafter"/>
</dbReference>